<organism evidence="2 3">
    <name type="scientific">Pelomonas aquatica</name>
    <dbReference type="NCBI Taxonomy" id="431058"/>
    <lineage>
        <taxon>Bacteria</taxon>
        <taxon>Pseudomonadati</taxon>
        <taxon>Pseudomonadota</taxon>
        <taxon>Betaproteobacteria</taxon>
        <taxon>Burkholderiales</taxon>
        <taxon>Sphaerotilaceae</taxon>
        <taxon>Roseateles</taxon>
    </lineage>
</organism>
<reference evidence="2" key="1">
    <citation type="submission" date="2019-02" db="EMBL/GenBank/DDBJ databases">
        <title>Draft genome of the type strain Pelomonas aquatica CCUG 52575T.</title>
        <authorList>
            <person name="Gomila M."/>
            <person name="Lalucat J."/>
        </authorList>
    </citation>
    <scope>NUCLEOTIDE SEQUENCE</scope>
    <source>
        <strain evidence="2">CCUG 52575</strain>
    </source>
</reference>
<gene>
    <name evidence="2" type="ORF">EXJ73_16615</name>
</gene>
<protein>
    <recommendedName>
        <fullName evidence="1">DUF6916 domain-containing protein</fullName>
    </recommendedName>
</protein>
<evidence type="ECO:0000313" key="2">
    <source>
        <dbReference type="EMBL" id="MDG0864085.1"/>
    </source>
</evidence>
<keyword evidence="3" id="KW-1185">Reference proteome</keyword>
<name>A0A9X4LN90_9BURK</name>
<dbReference type="InterPro" id="IPR054209">
    <property type="entry name" value="DUF6916"/>
</dbReference>
<dbReference type="EMBL" id="SGUG01000026">
    <property type="protein sequence ID" value="MDG0864085.1"/>
    <property type="molecule type" value="Genomic_DNA"/>
</dbReference>
<sequence>MPEAAFTLARFAPLVGSRFTLRLDDAAELPAQLIDASAGRGGAQSFSLTFEAAAEPALPQRIYRLEHPQLDAMDLFLVPVARTAAGLHYEAVFG</sequence>
<dbReference type="Pfam" id="PF21880">
    <property type="entry name" value="DUF6916"/>
    <property type="match status" value="1"/>
</dbReference>
<evidence type="ECO:0000259" key="1">
    <source>
        <dbReference type="Pfam" id="PF21880"/>
    </source>
</evidence>
<proteinExistence type="predicted"/>
<evidence type="ECO:0000313" key="3">
    <source>
        <dbReference type="Proteomes" id="UP001152766"/>
    </source>
</evidence>
<accession>A0A9X4LN90</accession>
<comment type="caution">
    <text evidence="2">The sequence shown here is derived from an EMBL/GenBank/DDBJ whole genome shotgun (WGS) entry which is preliminary data.</text>
</comment>
<feature type="domain" description="DUF6916" evidence="1">
    <location>
        <begin position="6"/>
        <end position="93"/>
    </location>
</feature>
<dbReference type="AlphaFoldDB" id="A0A9X4LN90"/>
<dbReference type="Proteomes" id="UP001152766">
    <property type="component" value="Unassembled WGS sequence"/>
</dbReference>
<dbReference type="RefSeq" id="WP_268152623.1">
    <property type="nucleotide sequence ID" value="NZ_JAPPUW010000016.1"/>
</dbReference>